<comment type="caution">
    <text evidence="1">The sequence shown here is derived from an EMBL/GenBank/DDBJ whole genome shotgun (WGS) entry which is preliminary data.</text>
</comment>
<evidence type="ECO:0000313" key="1">
    <source>
        <dbReference type="EMBL" id="MCB2411133.1"/>
    </source>
</evidence>
<name>A0ABS8AZB4_9BACT</name>
<proteinExistence type="predicted"/>
<organism evidence="1 2">
    <name type="scientific">Hymenobacter lucidus</name>
    <dbReference type="NCBI Taxonomy" id="2880930"/>
    <lineage>
        <taxon>Bacteria</taxon>
        <taxon>Pseudomonadati</taxon>
        <taxon>Bacteroidota</taxon>
        <taxon>Cytophagia</taxon>
        <taxon>Cytophagales</taxon>
        <taxon>Hymenobacteraceae</taxon>
        <taxon>Hymenobacter</taxon>
    </lineage>
</organism>
<gene>
    <name evidence="1" type="ORF">LGH74_24310</name>
</gene>
<keyword evidence="2" id="KW-1185">Reference proteome</keyword>
<sequence length="278" mass="30974">MPSSFPETQLPYKSIPYSLASPALQEQALSVIRQVFQSRFSTLTSSQWHQVATACYPVLEVEGMSVEIRSDDFARLATYLFLQHTDTDAPESLAYCSASRHVAYKLAGVSRRAADTLAHVSTLCEAEKPEAIDLYRSVLESVAGGDAIVNSINLAFAFLTDHNPSVRRAYPHPITSSSQEPISSNSQPAKKRVIKELPEQWDHLQAWFKQANDPARPWNVSGIARQLSINQSVVRALLTAPKGTQGYSRTAFSKARLRLLQRYFRSYGYTISSPYSRA</sequence>
<dbReference type="EMBL" id="JAJADR010000015">
    <property type="protein sequence ID" value="MCB2411133.1"/>
    <property type="molecule type" value="Genomic_DNA"/>
</dbReference>
<dbReference type="Proteomes" id="UP001165296">
    <property type="component" value="Unassembled WGS sequence"/>
</dbReference>
<evidence type="ECO:0000313" key="2">
    <source>
        <dbReference type="Proteomes" id="UP001165296"/>
    </source>
</evidence>
<reference evidence="1" key="1">
    <citation type="submission" date="2021-10" db="EMBL/GenBank/DDBJ databases">
        <authorList>
            <person name="Dean J.D."/>
            <person name="Kim M.K."/>
            <person name="Newey C.N."/>
            <person name="Stoker T.S."/>
            <person name="Thompson D.W."/>
            <person name="Grose J.H."/>
        </authorList>
    </citation>
    <scope>NUCLEOTIDE SEQUENCE</scope>
    <source>
        <strain evidence="1">BT178</strain>
    </source>
</reference>
<protein>
    <submittedName>
        <fullName evidence="1">Uncharacterized protein</fullName>
    </submittedName>
</protein>
<dbReference type="RefSeq" id="WP_226180699.1">
    <property type="nucleotide sequence ID" value="NZ_JAJADR010000015.1"/>
</dbReference>
<accession>A0ABS8AZB4</accession>